<evidence type="ECO:0000256" key="3">
    <source>
        <dbReference type="PROSITE-ProRule" id="PRU00169"/>
    </source>
</evidence>
<dbReference type="PRINTS" id="PR00038">
    <property type="entry name" value="HTHLUXR"/>
</dbReference>
<dbReference type="PROSITE" id="PS50043">
    <property type="entry name" value="HTH_LUXR_2"/>
    <property type="match status" value="1"/>
</dbReference>
<keyword evidence="2" id="KW-0238">DNA-binding</keyword>
<keyword evidence="7" id="KW-1185">Reference proteome</keyword>
<dbReference type="Pfam" id="PF00196">
    <property type="entry name" value="GerE"/>
    <property type="match status" value="1"/>
</dbReference>
<dbReference type="GO" id="GO:0003677">
    <property type="term" value="F:DNA binding"/>
    <property type="evidence" value="ECO:0007669"/>
    <property type="project" value="UniProtKB-KW"/>
</dbReference>
<keyword evidence="1 3" id="KW-0597">Phosphoprotein</keyword>
<name>A0A0U3AW63_9ALTE</name>
<dbReference type="SMART" id="SM00421">
    <property type="entry name" value="HTH_LUXR"/>
    <property type="match status" value="1"/>
</dbReference>
<evidence type="ECO:0000256" key="1">
    <source>
        <dbReference type="ARBA" id="ARBA00022553"/>
    </source>
</evidence>
<dbReference type="SUPFAM" id="SSF46894">
    <property type="entry name" value="C-terminal effector domain of the bipartite response regulators"/>
    <property type="match status" value="1"/>
</dbReference>
<dbReference type="Pfam" id="PF00072">
    <property type="entry name" value="Response_reg"/>
    <property type="match status" value="1"/>
</dbReference>
<evidence type="ECO:0000259" key="4">
    <source>
        <dbReference type="PROSITE" id="PS50043"/>
    </source>
</evidence>
<dbReference type="PANTHER" id="PTHR45566">
    <property type="entry name" value="HTH-TYPE TRANSCRIPTIONAL REGULATOR YHJB-RELATED"/>
    <property type="match status" value="1"/>
</dbReference>
<gene>
    <name evidence="6" type="ORF">AT746_08685</name>
</gene>
<dbReference type="KEGG" id="lal:AT746_08685"/>
<evidence type="ECO:0000259" key="5">
    <source>
        <dbReference type="PROSITE" id="PS50110"/>
    </source>
</evidence>
<dbReference type="SMART" id="SM00448">
    <property type="entry name" value="REC"/>
    <property type="match status" value="1"/>
</dbReference>
<dbReference type="InterPro" id="IPR001789">
    <property type="entry name" value="Sig_transdc_resp-reg_receiver"/>
</dbReference>
<dbReference type="PANTHER" id="PTHR45566:SF1">
    <property type="entry name" value="HTH-TYPE TRANSCRIPTIONAL REGULATOR YHJB-RELATED"/>
    <property type="match status" value="1"/>
</dbReference>
<feature type="domain" description="Response regulatory" evidence="5">
    <location>
        <begin position="6"/>
        <end position="122"/>
    </location>
</feature>
<dbReference type="Gene3D" id="3.40.50.2300">
    <property type="match status" value="1"/>
</dbReference>
<dbReference type="PROSITE" id="PS00622">
    <property type="entry name" value="HTH_LUXR_1"/>
    <property type="match status" value="1"/>
</dbReference>
<sequence length="221" mass="24432">MSSQPRAIIADDHPLFRSAMKQAVQSTLGGNILETANLDDTLSLLQQHPAIELVFLDLNMPGNQGLTGLTTLHNAYPGVLVLIVSAEENPAVIRRAIDFGASGYIPKSASLDKIANAVNAVLDGEQWLPEEIEPLIQKEGSAQDQHFARKLESLTPHQFRVLKHLANGLLNKQIAYEMQVQETTIKQHVSAILRKLEVINRTQAGVMFKQFMEKPEHQSLS</sequence>
<feature type="domain" description="HTH luxR-type" evidence="4">
    <location>
        <begin position="147"/>
        <end position="212"/>
    </location>
</feature>
<organism evidence="6 7">
    <name type="scientific">Lacimicrobium alkaliphilum</name>
    <dbReference type="NCBI Taxonomy" id="1526571"/>
    <lineage>
        <taxon>Bacteria</taxon>
        <taxon>Pseudomonadati</taxon>
        <taxon>Pseudomonadota</taxon>
        <taxon>Gammaproteobacteria</taxon>
        <taxon>Alteromonadales</taxon>
        <taxon>Alteromonadaceae</taxon>
        <taxon>Lacimicrobium</taxon>
    </lineage>
</organism>
<evidence type="ECO:0000313" key="6">
    <source>
        <dbReference type="EMBL" id="ALS98319.1"/>
    </source>
</evidence>
<dbReference type="Proteomes" id="UP000068447">
    <property type="component" value="Chromosome"/>
</dbReference>
<evidence type="ECO:0000256" key="2">
    <source>
        <dbReference type="ARBA" id="ARBA00023125"/>
    </source>
</evidence>
<dbReference type="InterPro" id="IPR058245">
    <property type="entry name" value="NreC/VraR/RcsB-like_REC"/>
</dbReference>
<evidence type="ECO:0000313" key="7">
    <source>
        <dbReference type="Proteomes" id="UP000068447"/>
    </source>
</evidence>
<accession>A0A0U3AW63</accession>
<dbReference type="RefSeq" id="WP_062479236.1">
    <property type="nucleotide sequence ID" value="NZ_CP013650.1"/>
</dbReference>
<dbReference type="InterPro" id="IPR051015">
    <property type="entry name" value="EvgA-like"/>
</dbReference>
<dbReference type="CDD" id="cd17535">
    <property type="entry name" value="REC_NarL-like"/>
    <property type="match status" value="1"/>
</dbReference>
<dbReference type="InterPro" id="IPR011006">
    <property type="entry name" value="CheY-like_superfamily"/>
</dbReference>
<dbReference type="STRING" id="1526571.AT746_08685"/>
<dbReference type="GO" id="GO:0000160">
    <property type="term" value="P:phosphorelay signal transduction system"/>
    <property type="evidence" value="ECO:0007669"/>
    <property type="project" value="InterPro"/>
</dbReference>
<dbReference type="GO" id="GO:0006355">
    <property type="term" value="P:regulation of DNA-templated transcription"/>
    <property type="evidence" value="ECO:0007669"/>
    <property type="project" value="InterPro"/>
</dbReference>
<protein>
    <submittedName>
        <fullName evidence="6">LuxR family transcriptional regulator</fullName>
    </submittedName>
</protein>
<proteinExistence type="predicted"/>
<dbReference type="CDD" id="cd06170">
    <property type="entry name" value="LuxR_C_like"/>
    <property type="match status" value="1"/>
</dbReference>
<dbReference type="InterPro" id="IPR000792">
    <property type="entry name" value="Tscrpt_reg_LuxR_C"/>
</dbReference>
<dbReference type="AlphaFoldDB" id="A0A0U3AW63"/>
<dbReference type="PROSITE" id="PS50110">
    <property type="entry name" value="RESPONSE_REGULATORY"/>
    <property type="match status" value="1"/>
</dbReference>
<feature type="modified residue" description="4-aspartylphosphate" evidence="3">
    <location>
        <position position="57"/>
    </location>
</feature>
<dbReference type="InterPro" id="IPR016032">
    <property type="entry name" value="Sig_transdc_resp-reg_C-effctor"/>
</dbReference>
<dbReference type="SUPFAM" id="SSF52172">
    <property type="entry name" value="CheY-like"/>
    <property type="match status" value="1"/>
</dbReference>
<dbReference type="OrthoDB" id="9814495at2"/>
<dbReference type="EMBL" id="CP013650">
    <property type="protein sequence ID" value="ALS98319.1"/>
    <property type="molecule type" value="Genomic_DNA"/>
</dbReference>
<reference evidence="6 7" key="1">
    <citation type="submission" date="2015-12" db="EMBL/GenBank/DDBJ databases">
        <title>Complete genome of Lacimicrobium alkaliphilum KCTC 32984.</title>
        <authorList>
            <person name="Kim S.-G."/>
            <person name="Lee Y.-J."/>
        </authorList>
    </citation>
    <scope>NUCLEOTIDE SEQUENCE [LARGE SCALE GENOMIC DNA]</scope>
    <source>
        <strain evidence="6 7">YelD216</strain>
    </source>
</reference>